<comment type="caution">
    <text evidence="2">The sequence shown here is derived from an EMBL/GenBank/DDBJ whole genome shotgun (WGS) entry which is preliminary data.</text>
</comment>
<keyword evidence="3" id="KW-1185">Reference proteome</keyword>
<protein>
    <submittedName>
        <fullName evidence="2">Uncharacterized protein</fullName>
    </submittedName>
</protein>
<accession>A0A4S2KH43</accession>
<name>A0A4S2KH43_9HYME</name>
<dbReference type="EMBL" id="QBLH01002303">
    <property type="protein sequence ID" value="TGZ48795.1"/>
    <property type="molecule type" value="Genomic_DNA"/>
</dbReference>
<evidence type="ECO:0000313" key="3">
    <source>
        <dbReference type="Proteomes" id="UP000310200"/>
    </source>
</evidence>
<reference evidence="2 3" key="1">
    <citation type="journal article" date="2019" name="Philos. Trans. R. Soc. Lond., B, Biol. Sci.">
        <title>Ant behaviour and brain gene expression of defending hosts depend on the ecological success of the intruding social parasite.</title>
        <authorList>
            <person name="Kaur R."/>
            <person name="Stoldt M."/>
            <person name="Jongepier E."/>
            <person name="Feldmeyer B."/>
            <person name="Menzel F."/>
            <person name="Bornberg-Bauer E."/>
            <person name="Foitzik S."/>
        </authorList>
    </citation>
    <scope>NUCLEOTIDE SEQUENCE [LARGE SCALE GENOMIC DNA]</scope>
    <source>
        <tissue evidence="2">Whole body</tissue>
    </source>
</reference>
<gene>
    <name evidence="2" type="ORF">DBV15_09931</name>
</gene>
<organism evidence="2 3">
    <name type="scientific">Temnothorax longispinosus</name>
    <dbReference type="NCBI Taxonomy" id="300112"/>
    <lineage>
        <taxon>Eukaryota</taxon>
        <taxon>Metazoa</taxon>
        <taxon>Ecdysozoa</taxon>
        <taxon>Arthropoda</taxon>
        <taxon>Hexapoda</taxon>
        <taxon>Insecta</taxon>
        <taxon>Pterygota</taxon>
        <taxon>Neoptera</taxon>
        <taxon>Endopterygota</taxon>
        <taxon>Hymenoptera</taxon>
        <taxon>Apocrita</taxon>
        <taxon>Aculeata</taxon>
        <taxon>Formicoidea</taxon>
        <taxon>Formicidae</taxon>
        <taxon>Myrmicinae</taxon>
        <taxon>Temnothorax</taxon>
    </lineage>
</organism>
<sequence length="116" mass="13019">MRLREKACTLQPTTRSDELSPDDARDRIGVIRIPEDLCEGNNSLILTTRVEHERQRYSAIPRSYTPRRKAASQQLPIASEFINISLSAISPKMLVRDLSNGVIFLKNNPLDNPCGG</sequence>
<dbReference type="AlphaFoldDB" id="A0A4S2KH43"/>
<proteinExistence type="predicted"/>
<evidence type="ECO:0000256" key="1">
    <source>
        <dbReference type="SAM" id="MobiDB-lite"/>
    </source>
</evidence>
<dbReference type="Proteomes" id="UP000310200">
    <property type="component" value="Unassembled WGS sequence"/>
</dbReference>
<feature type="region of interest" description="Disordered" evidence="1">
    <location>
        <begin position="1"/>
        <end position="22"/>
    </location>
</feature>
<evidence type="ECO:0000313" key="2">
    <source>
        <dbReference type="EMBL" id="TGZ48795.1"/>
    </source>
</evidence>